<feature type="domain" description="AMP-dependent synthetase/ligase" evidence="2">
    <location>
        <begin position="38"/>
        <end position="330"/>
    </location>
</feature>
<protein>
    <submittedName>
        <fullName evidence="3">Acetyl-CoA synthetase-like protein</fullName>
    </submittedName>
</protein>
<gene>
    <name evidence="3" type="ORF">C8Q71DRAFT_834287</name>
</gene>
<evidence type="ECO:0000313" key="3">
    <source>
        <dbReference type="EMBL" id="KAH9837079.1"/>
    </source>
</evidence>
<dbReference type="PANTHER" id="PTHR43201">
    <property type="entry name" value="ACYL-COA SYNTHETASE"/>
    <property type="match status" value="1"/>
</dbReference>
<evidence type="ECO:0000313" key="4">
    <source>
        <dbReference type="Proteomes" id="UP000814176"/>
    </source>
</evidence>
<proteinExistence type="inferred from homology"/>
<dbReference type="Pfam" id="PF00501">
    <property type="entry name" value="AMP-binding"/>
    <property type="match status" value="1"/>
</dbReference>
<dbReference type="RefSeq" id="XP_047779248.1">
    <property type="nucleotide sequence ID" value="XM_047926409.1"/>
</dbReference>
<reference evidence="3 4" key="1">
    <citation type="journal article" date="2021" name="Environ. Microbiol.">
        <title>Gene family expansions and transcriptome signatures uncover fungal adaptations to wood decay.</title>
        <authorList>
            <person name="Hage H."/>
            <person name="Miyauchi S."/>
            <person name="Viragh M."/>
            <person name="Drula E."/>
            <person name="Min B."/>
            <person name="Chaduli D."/>
            <person name="Navarro D."/>
            <person name="Favel A."/>
            <person name="Norest M."/>
            <person name="Lesage-Meessen L."/>
            <person name="Balint B."/>
            <person name="Merenyi Z."/>
            <person name="de Eugenio L."/>
            <person name="Morin E."/>
            <person name="Martinez A.T."/>
            <person name="Baldrian P."/>
            <person name="Stursova M."/>
            <person name="Martinez M.J."/>
            <person name="Novotny C."/>
            <person name="Magnuson J.K."/>
            <person name="Spatafora J.W."/>
            <person name="Maurice S."/>
            <person name="Pangilinan J."/>
            <person name="Andreopoulos W."/>
            <person name="LaButti K."/>
            <person name="Hundley H."/>
            <person name="Na H."/>
            <person name="Kuo A."/>
            <person name="Barry K."/>
            <person name="Lipzen A."/>
            <person name="Henrissat B."/>
            <person name="Riley R."/>
            <person name="Ahrendt S."/>
            <person name="Nagy L.G."/>
            <person name="Grigoriev I.V."/>
            <person name="Martin F."/>
            <person name="Rosso M.N."/>
        </authorList>
    </citation>
    <scope>NUCLEOTIDE SEQUENCE [LARGE SCALE GENOMIC DNA]</scope>
    <source>
        <strain evidence="3 4">CIRM-BRFM 1785</strain>
    </source>
</reference>
<organism evidence="3 4">
    <name type="scientific">Rhodofomes roseus</name>
    <dbReference type="NCBI Taxonomy" id="34475"/>
    <lineage>
        <taxon>Eukaryota</taxon>
        <taxon>Fungi</taxon>
        <taxon>Dikarya</taxon>
        <taxon>Basidiomycota</taxon>
        <taxon>Agaricomycotina</taxon>
        <taxon>Agaricomycetes</taxon>
        <taxon>Polyporales</taxon>
        <taxon>Rhodofomes</taxon>
    </lineage>
</organism>
<dbReference type="InterPro" id="IPR000873">
    <property type="entry name" value="AMP-dep_synth/lig_dom"/>
</dbReference>
<keyword evidence="4" id="KW-1185">Reference proteome</keyword>
<comment type="similarity">
    <text evidence="1">Belongs to the ATP-dependent AMP-binding enzyme family.</text>
</comment>
<dbReference type="PANTHER" id="PTHR43201:SF8">
    <property type="entry name" value="ACYL-COA SYNTHETASE FAMILY MEMBER 3"/>
    <property type="match status" value="1"/>
</dbReference>
<dbReference type="Pfam" id="PF23562">
    <property type="entry name" value="AMP-binding_C_3"/>
    <property type="match status" value="1"/>
</dbReference>
<name>A0ABQ8KHG4_9APHY</name>
<dbReference type="Proteomes" id="UP000814176">
    <property type="component" value="Unassembled WGS sequence"/>
</dbReference>
<dbReference type="InterPro" id="IPR042099">
    <property type="entry name" value="ANL_N_sf"/>
</dbReference>
<dbReference type="GeneID" id="72007141"/>
<sequence length="543" mass="60114">MPLRTHLTVLQWTAALYADSVVFKVPRSISGSGSVQYLWDNITYRQFLLDVERSARFWSSVLVKENLPQRTVVGLWLSGLTYMDVLHIYGVARAGYIPQLFSLRLPSPEIIFELMHRAGAKALIYDISYASIVHGCEVTTFTAVDIFSAPDVQEPLAAIVAPENGNDIAMVFHTSGSTLGSPKLVPCTYGWLDTIVSKANTISTPCRPGQQDVLVCMGSMCHIGQTLTLIGALQNGTCTVQPTQIAFSSTELVEMIRQCGLNRLTQFATFLSMHLRNSRNDPDLLAHLNGLDEILFAGIALPQEDEDWARRHGLPLRNLFGNTECGAMLISVGGRGSDSLLLRPIEGTRYDFTPITSSSAGGETTHHNANATLLELVILDESGDCPHPSLRQADGHFHTGDLFSEVAPGRFLFRGRDDDWIKSENSLRCDTRAIEDNVRTMCGDLVAECVVVGYGRPSPALFVEPKVEIEGGKLRKDIIRRTRHFHSRRYMHERIVDPKFVVVVPKGTLPRTATKGNIRRRAVEEKFKAELDCIYGTNSCSAH</sequence>
<dbReference type="EMBL" id="JADCUA010000009">
    <property type="protein sequence ID" value="KAH9837079.1"/>
    <property type="molecule type" value="Genomic_DNA"/>
</dbReference>
<dbReference type="Gene3D" id="3.40.50.12780">
    <property type="entry name" value="N-terminal domain of ligase-like"/>
    <property type="match status" value="1"/>
</dbReference>
<dbReference type="SUPFAM" id="SSF56801">
    <property type="entry name" value="Acetyl-CoA synthetase-like"/>
    <property type="match status" value="1"/>
</dbReference>
<evidence type="ECO:0000259" key="2">
    <source>
        <dbReference type="Pfam" id="PF00501"/>
    </source>
</evidence>
<evidence type="ECO:0000256" key="1">
    <source>
        <dbReference type="ARBA" id="ARBA00006432"/>
    </source>
</evidence>
<accession>A0ABQ8KHG4</accession>
<comment type="caution">
    <text evidence="3">The sequence shown here is derived from an EMBL/GenBank/DDBJ whole genome shotgun (WGS) entry which is preliminary data.</text>
</comment>